<dbReference type="Proteomes" id="UP000245956">
    <property type="component" value="Unassembled WGS sequence"/>
</dbReference>
<gene>
    <name evidence="1" type="ORF">PCL_12280</name>
</gene>
<dbReference type="Gene3D" id="1.25.10.10">
    <property type="entry name" value="Leucine-rich Repeat Variant"/>
    <property type="match status" value="1"/>
</dbReference>
<dbReference type="AlphaFoldDB" id="A0A2U3E8V5"/>
<organism evidence="1 2">
    <name type="scientific">Purpureocillium lilacinum</name>
    <name type="common">Paecilomyces lilacinus</name>
    <dbReference type="NCBI Taxonomy" id="33203"/>
    <lineage>
        <taxon>Eukaryota</taxon>
        <taxon>Fungi</taxon>
        <taxon>Dikarya</taxon>
        <taxon>Ascomycota</taxon>
        <taxon>Pezizomycotina</taxon>
        <taxon>Sordariomycetes</taxon>
        <taxon>Hypocreomycetidae</taxon>
        <taxon>Hypocreales</taxon>
        <taxon>Ophiocordycipitaceae</taxon>
        <taxon>Purpureocillium</taxon>
    </lineage>
</organism>
<protein>
    <submittedName>
        <fullName evidence="1">Uncharacterized protein</fullName>
    </submittedName>
</protein>
<evidence type="ECO:0000313" key="1">
    <source>
        <dbReference type="EMBL" id="PWI70912.1"/>
    </source>
</evidence>
<dbReference type="EMBL" id="LCWV01000008">
    <property type="protein sequence ID" value="PWI70912.1"/>
    <property type="molecule type" value="Genomic_DNA"/>
</dbReference>
<dbReference type="InterPro" id="IPR016024">
    <property type="entry name" value="ARM-type_fold"/>
</dbReference>
<proteinExistence type="predicted"/>
<dbReference type="SUPFAM" id="SSF48371">
    <property type="entry name" value="ARM repeat"/>
    <property type="match status" value="1"/>
</dbReference>
<name>A0A2U3E8V5_PURLI</name>
<evidence type="ECO:0000313" key="2">
    <source>
        <dbReference type="Proteomes" id="UP000245956"/>
    </source>
</evidence>
<sequence>MSTSNADALIGLDSINWSRLSHAYGPADDVPILLRELQATDPEVYLTAYDAFLSNIYHQGSRYSASVKAVPFLYALLDRQSTKSRQSLLYLITSLAVGHLDSSVPNGVDVAKWEKQIANTQEPSASEHSHYEFATYEAAERGLSSVIRYLEEESPAMRATAAHALAFFPRHSDTSAAALFGLLSRETCSVVRSTIVLAIAILFVPVNDYSKKSNIIQQLRGYDAAGGGVGVADDIFTWSCAIALTILGPVQKELVARARRALTDETYVSELEASITREMWFPFALCDLRQLAKTVLEKSKSLSTTASLTPSG</sequence>
<accession>A0A2U3E8V5</accession>
<dbReference type="InterPro" id="IPR011989">
    <property type="entry name" value="ARM-like"/>
</dbReference>
<comment type="caution">
    <text evidence="1">The sequence shown here is derived from an EMBL/GenBank/DDBJ whole genome shotgun (WGS) entry which is preliminary data.</text>
</comment>
<reference evidence="1 2" key="1">
    <citation type="journal article" date="2016" name="Front. Microbiol.">
        <title>Genome and transcriptome sequences reveal the specific parasitism of the nematophagous Purpureocillium lilacinum 36-1.</title>
        <authorList>
            <person name="Xie J."/>
            <person name="Li S."/>
            <person name="Mo C."/>
            <person name="Xiao X."/>
            <person name="Peng D."/>
            <person name="Wang G."/>
            <person name="Xiao Y."/>
        </authorList>
    </citation>
    <scope>NUCLEOTIDE SEQUENCE [LARGE SCALE GENOMIC DNA]</scope>
    <source>
        <strain evidence="1 2">36-1</strain>
    </source>
</reference>